<dbReference type="RefSeq" id="WP_229834284.1">
    <property type="nucleotide sequence ID" value="NZ_BMPI01000005.1"/>
</dbReference>
<proteinExistence type="predicted"/>
<dbReference type="InterPro" id="IPR003779">
    <property type="entry name" value="CMD-like"/>
</dbReference>
<evidence type="ECO:0000313" key="3">
    <source>
        <dbReference type="Proteomes" id="UP000642070"/>
    </source>
</evidence>
<dbReference type="Proteomes" id="UP000642070">
    <property type="component" value="Unassembled WGS sequence"/>
</dbReference>
<reference evidence="2" key="2">
    <citation type="submission" date="2020-09" db="EMBL/GenBank/DDBJ databases">
        <authorList>
            <person name="Sun Q."/>
            <person name="Ohkuma M."/>
        </authorList>
    </citation>
    <scope>NUCLEOTIDE SEQUENCE</scope>
    <source>
        <strain evidence="2">JCM 19831</strain>
    </source>
</reference>
<comment type="caution">
    <text evidence="2">The sequence shown here is derived from an EMBL/GenBank/DDBJ whole genome shotgun (WGS) entry which is preliminary data.</text>
</comment>
<dbReference type="SUPFAM" id="SSF69118">
    <property type="entry name" value="AhpD-like"/>
    <property type="match status" value="1"/>
</dbReference>
<dbReference type="PANTHER" id="PTHR34846">
    <property type="entry name" value="4-CARBOXYMUCONOLACTONE DECARBOXYLASE FAMILY PROTEIN (AFU_ORTHOLOGUE AFUA_6G11590)"/>
    <property type="match status" value="1"/>
</dbReference>
<dbReference type="InterPro" id="IPR029032">
    <property type="entry name" value="AhpD-like"/>
</dbReference>
<reference evidence="2" key="1">
    <citation type="journal article" date="2014" name="Int. J. Syst. Evol. Microbiol.">
        <title>Complete genome sequence of Corynebacterium casei LMG S-19264T (=DSM 44701T), isolated from a smear-ripened cheese.</title>
        <authorList>
            <consortium name="US DOE Joint Genome Institute (JGI-PGF)"/>
            <person name="Walter F."/>
            <person name="Albersmeier A."/>
            <person name="Kalinowski J."/>
            <person name="Ruckert C."/>
        </authorList>
    </citation>
    <scope>NUCLEOTIDE SEQUENCE</scope>
    <source>
        <strain evidence="2">JCM 19831</strain>
    </source>
</reference>
<dbReference type="NCBIfam" id="TIGR00778">
    <property type="entry name" value="ahpD_dom"/>
    <property type="match status" value="1"/>
</dbReference>
<name>A0A917T6P6_9ACTN</name>
<dbReference type="PANTHER" id="PTHR34846:SF5">
    <property type="entry name" value="CARBOXYMUCONOLACTONE DECARBOXYLASE-LIKE DOMAIN-CONTAINING PROTEIN"/>
    <property type="match status" value="1"/>
</dbReference>
<feature type="domain" description="Carboxymuconolactone decarboxylase-like" evidence="1">
    <location>
        <begin position="14"/>
        <end position="95"/>
    </location>
</feature>
<dbReference type="Gene3D" id="1.20.1290.10">
    <property type="entry name" value="AhpD-like"/>
    <property type="match status" value="1"/>
</dbReference>
<evidence type="ECO:0000259" key="1">
    <source>
        <dbReference type="Pfam" id="PF02627"/>
    </source>
</evidence>
<gene>
    <name evidence="2" type="ORF">GCM10007977_011820</name>
</gene>
<protein>
    <recommendedName>
        <fullName evidence="1">Carboxymuconolactone decarboxylase-like domain-containing protein</fullName>
    </recommendedName>
</protein>
<dbReference type="EMBL" id="BMPI01000005">
    <property type="protein sequence ID" value="GGM12275.1"/>
    <property type="molecule type" value="Genomic_DNA"/>
</dbReference>
<keyword evidence="3" id="KW-1185">Reference proteome</keyword>
<dbReference type="GO" id="GO:0051920">
    <property type="term" value="F:peroxiredoxin activity"/>
    <property type="evidence" value="ECO:0007669"/>
    <property type="project" value="InterPro"/>
</dbReference>
<dbReference type="InterPro" id="IPR004675">
    <property type="entry name" value="AhpD_core"/>
</dbReference>
<evidence type="ECO:0000313" key="2">
    <source>
        <dbReference type="EMBL" id="GGM12275.1"/>
    </source>
</evidence>
<accession>A0A917T6P6</accession>
<dbReference type="Pfam" id="PF02627">
    <property type="entry name" value="CMD"/>
    <property type="match status" value="1"/>
</dbReference>
<sequence length="148" mass="16420">MTNTARMKINDVSPAAYQAVLGLEKYIRANVDGELLHLVKLRASIMNGCSFCVDMHSREGLADGMSSRKLFAVGAWREAPFFDERERAALDLTEEVTRLGDHGVSDEVWDNAVEHFGQEGVANLLMAIATINVWNRLSVSTRTQPPVE</sequence>
<dbReference type="AlphaFoldDB" id="A0A917T6P6"/>
<organism evidence="2 3">
    <name type="scientific">Dactylosporangium sucinum</name>
    <dbReference type="NCBI Taxonomy" id="1424081"/>
    <lineage>
        <taxon>Bacteria</taxon>
        <taxon>Bacillati</taxon>
        <taxon>Actinomycetota</taxon>
        <taxon>Actinomycetes</taxon>
        <taxon>Micromonosporales</taxon>
        <taxon>Micromonosporaceae</taxon>
        <taxon>Dactylosporangium</taxon>
    </lineage>
</organism>